<dbReference type="Proteomes" id="UP000499080">
    <property type="component" value="Unassembled WGS sequence"/>
</dbReference>
<accession>A0A4Y2SMU4</accession>
<keyword evidence="2" id="KW-1185">Reference proteome</keyword>
<organism evidence="1 2">
    <name type="scientific">Araneus ventricosus</name>
    <name type="common">Orbweaver spider</name>
    <name type="synonym">Epeira ventricosa</name>
    <dbReference type="NCBI Taxonomy" id="182803"/>
    <lineage>
        <taxon>Eukaryota</taxon>
        <taxon>Metazoa</taxon>
        <taxon>Ecdysozoa</taxon>
        <taxon>Arthropoda</taxon>
        <taxon>Chelicerata</taxon>
        <taxon>Arachnida</taxon>
        <taxon>Araneae</taxon>
        <taxon>Araneomorphae</taxon>
        <taxon>Entelegynae</taxon>
        <taxon>Araneoidea</taxon>
        <taxon>Araneidae</taxon>
        <taxon>Araneus</taxon>
    </lineage>
</organism>
<comment type="caution">
    <text evidence="1">The sequence shown here is derived from an EMBL/GenBank/DDBJ whole genome shotgun (WGS) entry which is preliminary data.</text>
</comment>
<evidence type="ECO:0000313" key="1">
    <source>
        <dbReference type="EMBL" id="GBN89632.1"/>
    </source>
</evidence>
<proteinExistence type="predicted"/>
<protein>
    <submittedName>
        <fullName evidence="1">Uncharacterized protein</fullName>
    </submittedName>
</protein>
<dbReference type="AlphaFoldDB" id="A0A4Y2SMU4"/>
<reference evidence="1 2" key="1">
    <citation type="journal article" date="2019" name="Sci. Rep.">
        <title>Orb-weaving spider Araneus ventricosus genome elucidates the spidroin gene catalogue.</title>
        <authorList>
            <person name="Kono N."/>
            <person name="Nakamura H."/>
            <person name="Ohtoshi R."/>
            <person name="Moran D.A.P."/>
            <person name="Shinohara A."/>
            <person name="Yoshida Y."/>
            <person name="Fujiwara M."/>
            <person name="Mori M."/>
            <person name="Tomita M."/>
            <person name="Arakawa K."/>
        </authorList>
    </citation>
    <scope>NUCLEOTIDE SEQUENCE [LARGE SCALE GENOMIC DNA]</scope>
</reference>
<gene>
    <name evidence="1" type="ORF">AVEN_63643_1</name>
</gene>
<name>A0A4Y2SMU4_ARAVE</name>
<dbReference type="EMBL" id="BGPR01022894">
    <property type="protein sequence ID" value="GBN89632.1"/>
    <property type="molecule type" value="Genomic_DNA"/>
</dbReference>
<evidence type="ECO:0000313" key="2">
    <source>
        <dbReference type="Proteomes" id="UP000499080"/>
    </source>
</evidence>
<sequence>MCTSGERLYKCDPDCFHTTVKIGSSSLRIWAAAAWVFASNIINLKRRVMSAYVDILAIQSRPMLQTLFPSGSCYFRTITIQIIQPNLYRCDDLDFVERFKVRIQIPSINRRVCGTGSR</sequence>